<name>A0A166I0U0_9AGAM</name>
<organism evidence="2 3">
    <name type="scientific">Sistotremastrum suecicum HHB10207 ss-3</name>
    <dbReference type="NCBI Taxonomy" id="1314776"/>
    <lineage>
        <taxon>Eukaryota</taxon>
        <taxon>Fungi</taxon>
        <taxon>Dikarya</taxon>
        <taxon>Basidiomycota</taxon>
        <taxon>Agaricomycotina</taxon>
        <taxon>Agaricomycetes</taxon>
        <taxon>Sistotremastrales</taxon>
        <taxon>Sistotremastraceae</taxon>
        <taxon>Sistotremastrum</taxon>
    </lineage>
</organism>
<feature type="domain" description="Nudix hydrolase" evidence="1">
    <location>
        <begin position="144"/>
        <end position="299"/>
    </location>
</feature>
<evidence type="ECO:0000259" key="1">
    <source>
        <dbReference type="PROSITE" id="PS51462"/>
    </source>
</evidence>
<dbReference type="Pfam" id="PF00293">
    <property type="entry name" value="NUDIX"/>
    <property type="match status" value="1"/>
</dbReference>
<dbReference type="Pfam" id="PF15916">
    <property type="entry name" value="DUF4743"/>
    <property type="match status" value="1"/>
</dbReference>
<gene>
    <name evidence="2" type="ORF">SISSUDRAFT_1040222</name>
</gene>
<keyword evidence="3" id="KW-1185">Reference proteome</keyword>
<dbReference type="CDD" id="cd03676">
    <property type="entry name" value="NUDIX_Tnr3_like"/>
    <property type="match status" value="1"/>
</dbReference>
<evidence type="ECO:0000313" key="2">
    <source>
        <dbReference type="EMBL" id="KZT43270.1"/>
    </source>
</evidence>
<reference evidence="2 3" key="1">
    <citation type="journal article" date="2016" name="Mol. Biol. Evol.">
        <title>Comparative Genomics of Early-Diverging Mushroom-Forming Fungi Provides Insights into the Origins of Lignocellulose Decay Capabilities.</title>
        <authorList>
            <person name="Nagy L.G."/>
            <person name="Riley R."/>
            <person name="Tritt A."/>
            <person name="Adam C."/>
            <person name="Daum C."/>
            <person name="Floudas D."/>
            <person name="Sun H."/>
            <person name="Yadav J.S."/>
            <person name="Pangilinan J."/>
            <person name="Larsson K.H."/>
            <person name="Matsuura K."/>
            <person name="Barry K."/>
            <person name="Labutti K."/>
            <person name="Kuo R."/>
            <person name="Ohm R.A."/>
            <person name="Bhattacharya S.S."/>
            <person name="Shirouzu T."/>
            <person name="Yoshinaga Y."/>
            <person name="Martin F.M."/>
            <person name="Grigoriev I.V."/>
            <person name="Hibbett D.S."/>
        </authorList>
    </citation>
    <scope>NUCLEOTIDE SEQUENCE [LARGE SCALE GENOMIC DNA]</scope>
    <source>
        <strain evidence="2 3">HHB10207 ss-3</strain>
    </source>
</reference>
<dbReference type="STRING" id="1314776.A0A166I0U0"/>
<evidence type="ECO:0000313" key="3">
    <source>
        <dbReference type="Proteomes" id="UP000076798"/>
    </source>
</evidence>
<dbReference type="InterPro" id="IPR031804">
    <property type="entry name" value="DUF4743"/>
</dbReference>
<dbReference type="EMBL" id="KV428008">
    <property type="protein sequence ID" value="KZT43270.1"/>
    <property type="molecule type" value="Genomic_DNA"/>
</dbReference>
<dbReference type="PANTHER" id="PTHR13622">
    <property type="entry name" value="THIAMIN PYROPHOSPHOKINASE"/>
    <property type="match status" value="1"/>
</dbReference>
<dbReference type="Gene3D" id="3.90.79.10">
    <property type="entry name" value="Nucleoside Triphosphate Pyrophosphohydrolase"/>
    <property type="match status" value="1"/>
</dbReference>
<accession>A0A166I0U0</accession>
<sequence length="332" mass="37211">MGPSFLSVVEACDNFRLDRCEERLVPFLLKSPSSSGSGDRQYPIGFLWDNVVRALESDNEGSKDGPRWIIHRDDNSMAINAVSFSATLSTLEKRSEALKTLCEGWREQGLFANTIGGRMWRNELYPVYNEPLGPLNESSLAFVIERAASGLFGIVTYGVHLTLYTSDWKIWVAKRSMTKQTWPGWLDNSAAGGLPYKLTPLDSMVKEAEEEASLPQSFVGPNIKGAGAVSYFYRSDKGWLQPEVEYVYDLLIPSDQVDSVIPKPSDGEVESFELLPMAVVKQKMLEGLFKPNCAVVLLDFMIRHGHITPENEPHFLEILTRIHGTFGFSQTY</sequence>
<dbReference type="SUPFAM" id="SSF55811">
    <property type="entry name" value="Nudix"/>
    <property type="match status" value="1"/>
</dbReference>
<dbReference type="AlphaFoldDB" id="A0A166I0U0"/>
<dbReference type="PROSITE" id="PS51462">
    <property type="entry name" value="NUDIX"/>
    <property type="match status" value="1"/>
</dbReference>
<dbReference type="Proteomes" id="UP000076798">
    <property type="component" value="Unassembled WGS sequence"/>
</dbReference>
<dbReference type="GO" id="GO:0044715">
    <property type="term" value="F:8-oxo-dGDP phosphatase activity"/>
    <property type="evidence" value="ECO:0007669"/>
    <property type="project" value="UniProtKB-ARBA"/>
</dbReference>
<proteinExistence type="predicted"/>
<dbReference type="InterPro" id="IPR015797">
    <property type="entry name" value="NUDIX_hydrolase-like_dom_sf"/>
</dbReference>
<dbReference type="PANTHER" id="PTHR13622:SF8">
    <property type="entry name" value="THIAMIN PYROPHOSPHOKINASE 1"/>
    <property type="match status" value="1"/>
</dbReference>
<dbReference type="FunFam" id="3.90.79.10:FF:000019">
    <property type="entry name" value="Thiamin pyrophosphokinase, putative"/>
    <property type="match status" value="1"/>
</dbReference>
<dbReference type="InterPro" id="IPR000086">
    <property type="entry name" value="NUDIX_hydrolase_dom"/>
</dbReference>
<protein>
    <recommendedName>
        <fullName evidence="1">Nudix hydrolase domain-containing protein</fullName>
    </recommendedName>
</protein>
<dbReference type="OrthoDB" id="10261522at2759"/>